<evidence type="ECO:0000256" key="6">
    <source>
        <dbReference type="ARBA" id="ARBA00022737"/>
    </source>
</evidence>
<dbReference type="Pfam" id="PF01839">
    <property type="entry name" value="FG-GAP"/>
    <property type="match status" value="1"/>
</dbReference>
<proteinExistence type="inferred from homology"/>
<dbReference type="PROSITE" id="PS51470">
    <property type="entry name" value="FG_GAP"/>
    <property type="match status" value="3"/>
</dbReference>
<keyword evidence="3 16" id="KW-0812">Transmembrane</keyword>
<dbReference type="SUPFAM" id="SSF69318">
    <property type="entry name" value="Integrin alpha N-terminal domain"/>
    <property type="match status" value="1"/>
</dbReference>
<dbReference type="InterPro" id="IPR048285">
    <property type="entry name" value="Integrin_alpha_Ig-like_2"/>
</dbReference>
<evidence type="ECO:0000256" key="17">
    <source>
        <dbReference type="SAM" id="MobiDB-lite"/>
    </source>
</evidence>
<dbReference type="SMART" id="SM00191">
    <property type="entry name" value="Int_alpha"/>
    <property type="match status" value="5"/>
</dbReference>
<protein>
    <recommendedName>
        <fullName evidence="18">VWFA domain-containing protein</fullName>
    </recommendedName>
</protein>
<evidence type="ECO:0000256" key="3">
    <source>
        <dbReference type="ARBA" id="ARBA00022692"/>
    </source>
</evidence>
<dbReference type="Gene3D" id="2.60.40.1530">
    <property type="entry name" value="ntegrin, alpha v. Chain A, domain 4"/>
    <property type="match status" value="1"/>
</dbReference>
<evidence type="ECO:0000256" key="4">
    <source>
        <dbReference type="ARBA" id="ARBA00022723"/>
    </source>
</evidence>
<dbReference type="EMBL" id="JAUYZG010000003">
    <property type="protein sequence ID" value="KAK2911455.1"/>
    <property type="molecule type" value="Genomic_DNA"/>
</dbReference>
<evidence type="ECO:0000256" key="14">
    <source>
        <dbReference type="ARBA" id="ARBA00023180"/>
    </source>
</evidence>
<dbReference type="GO" id="GO:0007229">
    <property type="term" value="P:integrin-mediated signaling pathway"/>
    <property type="evidence" value="ECO:0007669"/>
    <property type="project" value="UniProtKB-KW"/>
</dbReference>
<dbReference type="InterPro" id="IPR000413">
    <property type="entry name" value="Integrin_alpha"/>
</dbReference>
<keyword evidence="9 16" id="KW-1133">Transmembrane helix</keyword>
<feature type="repeat" description="FG-GAP" evidence="15">
    <location>
        <begin position="586"/>
        <end position="646"/>
    </location>
</feature>
<dbReference type="PROSITE" id="PS50234">
    <property type="entry name" value="VWFA"/>
    <property type="match status" value="1"/>
</dbReference>
<dbReference type="GO" id="GO:0007160">
    <property type="term" value="P:cell-matrix adhesion"/>
    <property type="evidence" value="ECO:0007669"/>
    <property type="project" value="TreeGrafter"/>
</dbReference>
<dbReference type="PANTHER" id="PTHR23220">
    <property type="entry name" value="INTEGRIN ALPHA"/>
    <property type="match status" value="1"/>
</dbReference>
<evidence type="ECO:0000256" key="7">
    <source>
        <dbReference type="ARBA" id="ARBA00022837"/>
    </source>
</evidence>
<dbReference type="GO" id="GO:0046872">
    <property type="term" value="F:metal ion binding"/>
    <property type="evidence" value="ECO:0007669"/>
    <property type="project" value="UniProtKB-KW"/>
</dbReference>
<dbReference type="Gene3D" id="2.60.40.1460">
    <property type="entry name" value="Integrin domains. Chain A, domain 2"/>
    <property type="match status" value="1"/>
</dbReference>
<dbReference type="PRINTS" id="PR01185">
    <property type="entry name" value="INTEGRINA"/>
</dbReference>
<feature type="transmembrane region" description="Helical" evidence="16">
    <location>
        <begin position="26"/>
        <end position="46"/>
    </location>
</feature>
<dbReference type="InterPro" id="IPR002035">
    <property type="entry name" value="VWF_A"/>
</dbReference>
<dbReference type="Gene3D" id="2.130.10.130">
    <property type="entry name" value="Integrin alpha, N-terminal"/>
    <property type="match status" value="2"/>
</dbReference>
<feature type="repeat" description="FG-GAP" evidence="15">
    <location>
        <begin position="466"/>
        <end position="521"/>
    </location>
</feature>
<dbReference type="SMART" id="SM00327">
    <property type="entry name" value="VWA"/>
    <property type="match status" value="1"/>
</dbReference>
<keyword evidence="20" id="KW-1185">Reference proteome</keyword>
<dbReference type="SUPFAM" id="SSF69179">
    <property type="entry name" value="Integrin domains"/>
    <property type="match status" value="2"/>
</dbReference>
<feature type="domain" description="VWFA" evidence="18">
    <location>
        <begin position="174"/>
        <end position="350"/>
    </location>
</feature>
<keyword evidence="10 16" id="KW-0401">Integrin</keyword>
<feature type="region of interest" description="Disordered" evidence="17">
    <location>
        <begin position="1132"/>
        <end position="1167"/>
    </location>
</feature>
<dbReference type="Pfam" id="PF21520">
    <property type="entry name" value="ITGAX-like_Ig_3"/>
    <property type="match status" value="1"/>
</dbReference>
<dbReference type="SUPFAM" id="SSF53300">
    <property type="entry name" value="vWA-like"/>
    <property type="match status" value="1"/>
</dbReference>
<keyword evidence="13 16" id="KW-0675">Receptor</keyword>
<keyword evidence="11 16" id="KW-0472">Membrane</keyword>
<comment type="similarity">
    <text evidence="2 16">Belongs to the integrin alpha chain family.</text>
</comment>
<keyword evidence="4" id="KW-0479">Metal-binding</keyword>
<evidence type="ECO:0000256" key="10">
    <source>
        <dbReference type="ARBA" id="ARBA00023037"/>
    </source>
</evidence>
<evidence type="ECO:0000313" key="19">
    <source>
        <dbReference type="EMBL" id="KAK2911455.1"/>
    </source>
</evidence>
<dbReference type="PRINTS" id="PR00453">
    <property type="entry name" value="VWFADOMAIN"/>
</dbReference>
<evidence type="ECO:0000256" key="15">
    <source>
        <dbReference type="PROSITE-ProRule" id="PRU00803"/>
    </source>
</evidence>
<comment type="caution">
    <text evidence="16">Lacks conserved residue(s) required for the propagation of feature annotation.</text>
</comment>
<evidence type="ECO:0000256" key="16">
    <source>
        <dbReference type="RuleBase" id="RU003762"/>
    </source>
</evidence>
<organism evidence="19 20">
    <name type="scientific">Cirrhinus molitorella</name>
    <name type="common">mud carp</name>
    <dbReference type="NCBI Taxonomy" id="172907"/>
    <lineage>
        <taxon>Eukaryota</taxon>
        <taxon>Metazoa</taxon>
        <taxon>Chordata</taxon>
        <taxon>Craniata</taxon>
        <taxon>Vertebrata</taxon>
        <taxon>Euteleostomi</taxon>
        <taxon>Actinopterygii</taxon>
        <taxon>Neopterygii</taxon>
        <taxon>Teleostei</taxon>
        <taxon>Ostariophysi</taxon>
        <taxon>Cypriniformes</taxon>
        <taxon>Cyprinidae</taxon>
        <taxon>Labeoninae</taxon>
        <taxon>Labeonini</taxon>
        <taxon>Cirrhinus</taxon>
    </lineage>
</organism>
<dbReference type="AlphaFoldDB" id="A0AA88QB39"/>
<evidence type="ECO:0000259" key="18">
    <source>
        <dbReference type="PROSITE" id="PS50234"/>
    </source>
</evidence>
<name>A0AA88QB39_9TELE</name>
<evidence type="ECO:0000256" key="11">
    <source>
        <dbReference type="ARBA" id="ARBA00023136"/>
    </source>
</evidence>
<evidence type="ECO:0000256" key="12">
    <source>
        <dbReference type="ARBA" id="ARBA00023157"/>
    </source>
</evidence>
<reference evidence="19" key="1">
    <citation type="submission" date="2023-08" db="EMBL/GenBank/DDBJ databases">
        <title>Chromosome-level Genome Assembly of mud carp (Cirrhinus molitorella).</title>
        <authorList>
            <person name="Liu H."/>
        </authorList>
    </citation>
    <scope>NUCLEOTIDE SEQUENCE</scope>
    <source>
        <strain evidence="19">Prfri</strain>
        <tissue evidence="19">Muscle</tissue>
    </source>
</reference>
<dbReference type="InterPro" id="IPR028994">
    <property type="entry name" value="Integrin_alpha_N"/>
</dbReference>
<keyword evidence="6" id="KW-0677">Repeat</keyword>
<evidence type="ECO:0000313" key="20">
    <source>
        <dbReference type="Proteomes" id="UP001187343"/>
    </source>
</evidence>
<sequence length="1167" mass="126598">MNIYPFKSAVQAKPILCCIFHLCQYFFLYIFLGFLLLACYSLGFSLETLNPRVFTAPEVGSHFGHRVCHFGTTQGDSVLVTAPNLHNGTGGLYRCSYSGNQCILLPVTVDSGIAFGLALACDDDQALVCGPRLKHKCEGFNYLNGQCVEISSNFAAADTLNPAFQECHVIPPLDAVILFDDSGSITSENFETMIRFIKNLIAMFLDTRAQVAVAKFSTRVSAVFHFENFAVNRDPDQLMKDVTQAQGDTYTPSAIRFVLEEMFSEKVGMRSNSQKLLLVITDGKSNDPKEEFKNVIQKANEQDITRLAIGVGKEYSHSELELIASSPQFVFETESFSALTLILNQLREKIFSIEGTDTGNFSSFQMELSQGGFSVSLSESSRIFGAVGAYSWSGGIVLDHTHQMLNSSFINATNMEEDDIRDSYLGYSVAVASVNGHAVYFAGAPRHRHTGLVLGFTQNDRNHSWTISHRIYGSQLGSYFGAELCVVGISELLAVGAPLYHAHGVGGEVWICPLNTTTQELNCSVILRGMVGNEFGRFGTSLAAIQDLNGDGFKELAVGAPQEEKGKGAIYIFLGQPGSIRAEYSQRVSGASVGSDLQYFGVALHSAGDLTSDALTDVVVGSRGAVTVLRSQPVMCLPVNVTVDPPIIHQKFFHCSAPLGLNTPVATVTICITVKETVMGNIQGPLGSVVSVALELELDPWVRVPRLLFGPGSASFLWTLNGNLSSISPVCTTVYISIPECISDYHEVPLSVKMKVTTEVIPGTKGLKPVLSPDCWPGFTEMVVLEKVCGEDHVCISDLNLSLSFMSDAVVSAAGYPITFSVEVYNNGEDSTDTELFLYHPTSLSFTRVKTSGVQVWCESSHIELSNVTRTECKLGAIVFRQRAKTTLMMSFMLSTPFAVNEHLVVNASVTSKNENNDTTQDNCATTSVVVKLPVNVVVNDGGSTRFIEYPNSAQLEHVYTVENIGKLSIPVNVSFVFPVKMALGFSWSVSLPEINGTSTTCENQVSSTNGKTSIVTHHCSASVCHLIVCSTHLLTDQAIRFRFTGNISSGKQGSGLHVRIVSWAFLSFDTEKYIQYPSDDSHQLSIVTELEVPSQALTVLIASLSICFGLIAMTIIFVLLYKRGFFKAASTDDQDNPAPPSAGEADLTIVCSDQTTEETPGESTGI</sequence>
<evidence type="ECO:0000256" key="13">
    <source>
        <dbReference type="ARBA" id="ARBA00023170"/>
    </source>
</evidence>
<evidence type="ECO:0000256" key="2">
    <source>
        <dbReference type="ARBA" id="ARBA00008054"/>
    </source>
</evidence>
<comment type="caution">
    <text evidence="19">The sequence shown here is derived from an EMBL/GenBank/DDBJ whole genome shotgun (WGS) entry which is preliminary data.</text>
</comment>
<dbReference type="GO" id="GO:0009897">
    <property type="term" value="C:external side of plasma membrane"/>
    <property type="evidence" value="ECO:0007669"/>
    <property type="project" value="TreeGrafter"/>
</dbReference>
<dbReference type="GO" id="GO:0033627">
    <property type="term" value="P:cell adhesion mediated by integrin"/>
    <property type="evidence" value="ECO:0007669"/>
    <property type="project" value="TreeGrafter"/>
</dbReference>
<dbReference type="Proteomes" id="UP001187343">
    <property type="component" value="Unassembled WGS sequence"/>
</dbReference>
<evidence type="ECO:0000256" key="9">
    <source>
        <dbReference type="ARBA" id="ARBA00022989"/>
    </source>
</evidence>
<comment type="subcellular location">
    <subcellularLocation>
        <location evidence="1 16">Membrane</location>
        <topology evidence="1 16">Single-pass type I membrane protein</topology>
    </subcellularLocation>
</comment>
<dbReference type="InterPro" id="IPR013517">
    <property type="entry name" value="FG-GAP"/>
</dbReference>
<dbReference type="Pfam" id="PF20805">
    <property type="entry name" value="Integrin_A_Ig_2"/>
    <property type="match status" value="1"/>
</dbReference>
<feature type="repeat" description="FG-GAP" evidence="15">
    <location>
        <begin position="524"/>
        <end position="582"/>
    </location>
</feature>
<keyword evidence="12" id="KW-1015">Disulfide bond</keyword>
<accession>A0AA88QB39</accession>
<dbReference type="Gene3D" id="2.60.40.1510">
    <property type="entry name" value="ntegrin, alpha v. Chain A, domain 3"/>
    <property type="match status" value="1"/>
</dbReference>
<keyword evidence="14" id="KW-0325">Glycoprotein</keyword>
<feature type="transmembrane region" description="Helical" evidence="16">
    <location>
        <begin position="1097"/>
        <end position="1122"/>
    </location>
</feature>
<dbReference type="InterPro" id="IPR032695">
    <property type="entry name" value="Integrin_dom_sf"/>
</dbReference>
<evidence type="ECO:0000256" key="8">
    <source>
        <dbReference type="ARBA" id="ARBA00022889"/>
    </source>
</evidence>
<evidence type="ECO:0000256" key="5">
    <source>
        <dbReference type="ARBA" id="ARBA00022729"/>
    </source>
</evidence>
<dbReference type="PANTHER" id="PTHR23220:SF118">
    <property type="entry name" value="INTEGRIN ALPHA-X"/>
    <property type="match status" value="1"/>
</dbReference>
<keyword evidence="5" id="KW-0732">Signal</keyword>
<dbReference type="InterPro" id="IPR048633">
    <property type="entry name" value="ITGAX-like_Ig_3"/>
</dbReference>
<dbReference type="InterPro" id="IPR036465">
    <property type="entry name" value="vWFA_dom_sf"/>
</dbReference>
<dbReference type="GO" id="GO:0098609">
    <property type="term" value="P:cell-cell adhesion"/>
    <property type="evidence" value="ECO:0007669"/>
    <property type="project" value="TreeGrafter"/>
</dbReference>
<keyword evidence="7" id="KW-0106">Calcium</keyword>
<evidence type="ECO:0000256" key="1">
    <source>
        <dbReference type="ARBA" id="ARBA00004479"/>
    </source>
</evidence>
<gene>
    <name evidence="19" type="ORF">Q8A67_003588</name>
</gene>
<dbReference type="Pfam" id="PF00092">
    <property type="entry name" value="VWA"/>
    <property type="match status" value="1"/>
</dbReference>
<dbReference type="InterPro" id="IPR013519">
    <property type="entry name" value="Int_alpha_beta-p"/>
</dbReference>
<keyword evidence="8 16" id="KW-0130">Cell adhesion</keyword>
<dbReference type="GO" id="GO:0008305">
    <property type="term" value="C:integrin complex"/>
    <property type="evidence" value="ECO:0007669"/>
    <property type="project" value="InterPro"/>
</dbReference>
<dbReference type="GO" id="GO:0005178">
    <property type="term" value="F:integrin binding"/>
    <property type="evidence" value="ECO:0007669"/>
    <property type="project" value="TreeGrafter"/>
</dbReference>